<organism evidence="4 5">
    <name type="scientific">Halotalea alkalilenta</name>
    <dbReference type="NCBI Taxonomy" id="376489"/>
    <lineage>
        <taxon>Bacteria</taxon>
        <taxon>Pseudomonadati</taxon>
        <taxon>Pseudomonadota</taxon>
        <taxon>Gammaproteobacteria</taxon>
        <taxon>Oceanospirillales</taxon>
        <taxon>Halomonadaceae</taxon>
        <taxon>Halotalea</taxon>
    </lineage>
</organism>
<dbReference type="FunFam" id="3.90.400.10:FF:000001">
    <property type="entry name" value="Maltase A3, isoform A"/>
    <property type="match status" value="1"/>
</dbReference>
<feature type="domain" description="Glycosyl hydrolase family 13 catalytic" evidence="3">
    <location>
        <begin position="28"/>
        <end position="428"/>
    </location>
</feature>
<dbReference type="GO" id="GO:0009313">
    <property type="term" value="P:oligosaccharide catabolic process"/>
    <property type="evidence" value="ECO:0007669"/>
    <property type="project" value="TreeGrafter"/>
</dbReference>
<evidence type="ECO:0000256" key="2">
    <source>
        <dbReference type="ARBA" id="ARBA00023180"/>
    </source>
</evidence>
<dbReference type="InterPro" id="IPR045857">
    <property type="entry name" value="O16G_dom_2"/>
</dbReference>
<dbReference type="Gene3D" id="3.90.400.10">
    <property type="entry name" value="Oligo-1,6-glucosidase, Domain 2"/>
    <property type="match status" value="1"/>
</dbReference>
<name>A0A172YAP0_9GAMM</name>
<keyword evidence="5" id="KW-1185">Reference proteome</keyword>
<dbReference type="SUPFAM" id="SSF51445">
    <property type="entry name" value="(Trans)glycosidases"/>
    <property type="match status" value="1"/>
</dbReference>
<dbReference type="STRING" id="376489.A5892_00900"/>
<evidence type="ECO:0000313" key="4">
    <source>
        <dbReference type="EMBL" id="ANF56196.1"/>
    </source>
</evidence>
<evidence type="ECO:0000256" key="1">
    <source>
        <dbReference type="ARBA" id="ARBA00008061"/>
    </source>
</evidence>
<dbReference type="CDD" id="cd11332">
    <property type="entry name" value="AmyAc_OligoGlu_TS"/>
    <property type="match status" value="1"/>
</dbReference>
<keyword evidence="2" id="KW-0325">Glycoprotein</keyword>
<evidence type="ECO:0000259" key="3">
    <source>
        <dbReference type="SMART" id="SM00642"/>
    </source>
</evidence>
<dbReference type="GO" id="GO:0004556">
    <property type="term" value="F:alpha-amylase activity"/>
    <property type="evidence" value="ECO:0007669"/>
    <property type="project" value="TreeGrafter"/>
</dbReference>
<dbReference type="Proteomes" id="UP000077875">
    <property type="component" value="Chromosome"/>
</dbReference>
<comment type="similarity">
    <text evidence="1">Belongs to the glycosyl hydrolase 13 family.</text>
</comment>
<protein>
    <submittedName>
        <fullName evidence="4">Alpha-amylase</fullName>
    </submittedName>
</protein>
<dbReference type="InterPro" id="IPR006047">
    <property type="entry name" value="GH13_cat_dom"/>
</dbReference>
<dbReference type="PANTHER" id="PTHR10357:SF179">
    <property type="entry name" value="NEUTRAL AND BASIC AMINO ACID TRANSPORT PROTEIN RBAT"/>
    <property type="match status" value="1"/>
</dbReference>
<dbReference type="InterPro" id="IPR017853">
    <property type="entry name" value="GH"/>
</dbReference>
<reference evidence="4 5" key="1">
    <citation type="submission" date="2016-04" db="EMBL/GenBank/DDBJ databases">
        <title>Complete Genome Sequence of Halotalea alkalilenta IHB B 13600.</title>
        <authorList>
            <person name="Swarnkar M.K."/>
            <person name="Sharma A."/>
            <person name="Kaushal K."/>
            <person name="Soni R."/>
            <person name="Rana S."/>
            <person name="Singh A.K."/>
            <person name="Gulati A."/>
        </authorList>
    </citation>
    <scope>NUCLEOTIDE SEQUENCE [LARGE SCALE GENOMIC DNA]</scope>
    <source>
        <strain evidence="4 5">IHB B 13600</strain>
    </source>
</reference>
<dbReference type="KEGG" id="haa:A5892_00900"/>
<sequence length="551" mass="61746">MSAPAIFNDKDEHLQHNGEWWRSAVIYQIYPRSFADSNGDGIGDLPGITAKLAYLSKLGVDAIWLSPFYRSPQADAGYDVADYRDVDPIFGTLADFDTMLEKAHALGIKLIVDLVPNHSSDEHAWFQAALKSPVGSRERARYIFRDGRGAKGELPPNNWQSVFGGDAWTRLEGQQQWYLHLFDSKQPDFDWRNPEVLAEFEDVLRFWLDRGVDGFRVDVAHGMIKQKGLPDWDGSQAMVEGGNVGPMWDQDELHDIYRAWRKVLDEYDGDRMMVAEAWVKPQARLARYIRRDEMQQAFNFDYLLARWDANELKEVIDDSLAQSAQVGAPTTWVMSNHDGVRHTSRFGLSQPGARPKGINAAAEQPDEALGLRRARAAIQLTLALPGSAYLYQGEELGLPEHTTMEDRFRQDPAFFRTEGHEVGRDGCRVPLPWVAGAPAYGFGPSEASWLPQPESFARYAADLQEGDAESTLSLYRRLLGLRREYGLGEGELEWLQSPRKDVLKLRNGAVTVLLNLGDEPIALPAGKPLAQSVTQPLEGELPGNAAVWLLG</sequence>
<dbReference type="EMBL" id="CP015243">
    <property type="protein sequence ID" value="ANF56196.1"/>
    <property type="molecule type" value="Genomic_DNA"/>
</dbReference>
<dbReference type="AlphaFoldDB" id="A0A172YAP0"/>
<dbReference type="SMART" id="SM00642">
    <property type="entry name" value="Aamy"/>
    <property type="match status" value="1"/>
</dbReference>
<dbReference type="Gene3D" id="3.20.20.80">
    <property type="entry name" value="Glycosidases"/>
    <property type="match status" value="1"/>
</dbReference>
<accession>A0A172YAP0</accession>
<evidence type="ECO:0000313" key="5">
    <source>
        <dbReference type="Proteomes" id="UP000077875"/>
    </source>
</evidence>
<dbReference type="Pfam" id="PF00128">
    <property type="entry name" value="Alpha-amylase"/>
    <property type="match status" value="1"/>
</dbReference>
<dbReference type="PANTHER" id="PTHR10357">
    <property type="entry name" value="ALPHA-AMYLASE FAMILY MEMBER"/>
    <property type="match status" value="1"/>
</dbReference>
<gene>
    <name evidence="4" type="ORF">A5892_00900</name>
</gene>
<proteinExistence type="inferred from homology"/>